<dbReference type="Proteomes" id="UP000245207">
    <property type="component" value="Unassembled WGS sequence"/>
</dbReference>
<evidence type="ECO:0000313" key="4">
    <source>
        <dbReference type="EMBL" id="PWA96018.1"/>
    </source>
</evidence>
<sequence>MASSITRFDIEKFDGKNDFGLWQIKMRALMVQLGCNAALETLPADMEAGEKAALMKKAYSTLILCLGDRALREVTKETTAAGIWTKLTSLYMTKSLANRLYLKKKLYTYYMSPVTKLGDHTDEFNKLILDLANIDIEIEDEDHALMLLTSLPSSYENFVETLLYGRESLTMEDVLATLNSRELKKRTEGTKEETGDGLYVRGGSDHSRKAHSGGSSRFKSRGGTKLKCFICHLEGHLKRDCPMKKSSGFVKKGKHDQDSDSSDDDGSAYFGEALVVVGNDEMTELVMDSGGSYHMTPRRDFLYDFKDVDGGSVQLGDNRTCTIKGTGKVKIQLHDGSSFILEDVRYVPGLRKSLISLGTLEKEGYTVKMQMGRVKVIKGCRVMMTGIRKENCVYTLEAKVTTFGVQKHGGSKQVGFKQLGHKQVGFKQLGHKQVGFKQLGPGVKTGVHGVQVDERVWFEVSNDDAAVAQRKLEDKQLEEKTNTDCLVKEQEKVDLGIKVGADITVTGVPGQEGADGNAAEKKKVKESKEANLEKLLKYNAWSTRWSPVRGSNTKKRC</sequence>
<dbReference type="SMART" id="SM00343">
    <property type="entry name" value="ZnF_C2HC"/>
    <property type="match status" value="1"/>
</dbReference>
<evidence type="ECO:0000259" key="3">
    <source>
        <dbReference type="PROSITE" id="PS50158"/>
    </source>
</evidence>
<keyword evidence="5" id="KW-1185">Reference proteome</keyword>
<dbReference type="SUPFAM" id="SSF57756">
    <property type="entry name" value="Retrovirus zinc finger-like domains"/>
    <property type="match status" value="1"/>
</dbReference>
<feature type="domain" description="CCHC-type" evidence="3">
    <location>
        <begin position="227"/>
        <end position="242"/>
    </location>
</feature>
<gene>
    <name evidence="4" type="ORF">CTI12_AA043960</name>
</gene>
<dbReference type="PANTHER" id="PTHR47592:SF27">
    <property type="entry name" value="OS08G0421700 PROTEIN"/>
    <property type="match status" value="1"/>
</dbReference>
<comment type="caution">
    <text evidence="4">The sequence shown here is derived from an EMBL/GenBank/DDBJ whole genome shotgun (WGS) entry which is preliminary data.</text>
</comment>
<dbReference type="OrthoDB" id="1751483at2759"/>
<protein>
    <submittedName>
        <fullName evidence="4">Zinc finger, CCHC-type</fullName>
    </submittedName>
</protein>
<keyword evidence="1" id="KW-0479">Metal-binding</keyword>
<keyword evidence="1" id="KW-0863">Zinc-finger</keyword>
<keyword evidence="1" id="KW-0862">Zinc</keyword>
<dbReference type="Pfam" id="PF22936">
    <property type="entry name" value="Pol_BBD"/>
    <property type="match status" value="1"/>
</dbReference>
<dbReference type="STRING" id="35608.A0A2U1QDE5"/>
<dbReference type="InterPro" id="IPR054722">
    <property type="entry name" value="PolX-like_BBD"/>
</dbReference>
<feature type="region of interest" description="Disordered" evidence="2">
    <location>
        <begin position="185"/>
        <end position="221"/>
    </location>
</feature>
<dbReference type="EMBL" id="PKPP01000205">
    <property type="protein sequence ID" value="PWA96018.1"/>
    <property type="molecule type" value="Genomic_DNA"/>
</dbReference>
<feature type="compositionally biased region" description="Basic and acidic residues" evidence="2">
    <location>
        <begin position="185"/>
        <end position="194"/>
    </location>
</feature>
<accession>A0A2U1QDE5</accession>
<dbReference type="GO" id="GO:0003676">
    <property type="term" value="F:nucleic acid binding"/>
    <property type="evidence" value="ECO:0007669"/>
    <property type="project" value="InterPro"/>
</dbReference>
<evidence type="ECO:0000313" key="5">
    <source>
        <dbReference type="Proteomes" id="UP000245207"/>
    </source>
</evidence>
<reference evidence="4 5" key="1">
    <citation type="journal article" date="2018" name="Mol. Plant">
        <title>The genome of Artemisia annua provides insight into the evolution of Asteraceae family and artemisinin biosynthesis.</title>
        <authorList>
            <person name="Shen Q."/>
            <person name="Zhang L."/>
            <person name="Liao Z."/>
            <person name="Wang S."/>
            <person name="Yan T."/>
            <person name="Shi P."/>
            <person name="Liu M."/>
            <person name="Fu X."/>
            <person name="Pan Q."/>
            <person name="Wang Y."/>
            <person name="Lv Z."/>
            <person name="Lu X."/>
            <person name="Zhang F."/>
            <person name="Jiang W."/>
            <person name="Ma Y."/>
            <person name="Chen M."/>
            <person name="Hao X."/>
            <person name="Li L."/>
            <person name="Tang Y."/>
            <person name="Lv G."/>
            <person name="Zhou Y."/>
            <person name="Sun X."/>
            <person name="Brodelius P.E."/>
            <person name="Rose J.K.C."/>
            <person name="Tang K."/>
        </authorList>
    </citation>
    <scope>NUCLEOTIDE SEQUENCE [LARGE SCALE GENOMIC DNA]</scope>
    <source>
        <strain evidence="5">cv. Huhao1</strain>
        <tissue evidence="4">Leaf</tissue>
    </source>
</reference>
<dbReference type="InterPro" id="IPR036875">
    <property type="entry name" value="Znf_CCHC_sf"/>
</dbReference>
<dbReference type="AlphaFoldDB" id="A0A2U1QDE5"/>
<evidence type="ECO:0000256" key="1">
    <source>
        <dbReference type="PROSITE-ProRule" id="PRU00047"/>
    </source>
</evidence>
<name>A0A2U1QDE5_ARTAN</name>
<dbReference type="InterPro" id="IPR001878">
    <property type="entry name" value="Znf_CCHC"/>
</dbReference>
<dbReference type="GO" id="GO:0008270">
    <property type="term" value="F:zinc ion binding"/>
    <property type="evidence" value="ECO:0007669"/>
    <property type="project" value="UniProtKB-KW"/>
</dbReference>
<dbReference type="Pfam" id="PF14223">
    <property type="entry name" value="Retrotran_gag_2"/>
    <property type="match status" value="1"/>
</dbReference>
<organism evidence="4 5">
    <name type="scientific">Artemisia annua</name>
    <name type="common">Sweet wormwood</name>
    <dbReference type="NCBI Taxonomy" id="35608"/>
    <lineage>
        <taxon>Eukaryota</taxon>
        <taxon>Viridiplantae</taxon>
        <taxon>Streptophyta</taxon>
        <taxon>Embryophyta</taxon>
        <taxon>Tracheophyta</taxon>
        <taxon>Spermatophyta</taxon>
        <taxon>Magnoliopsida</taxon>
        <taxon>eudicotyledons</taxon>
        <taxon>Gunneridae</taxon>
        <taxon>Pentapetalae</taxon>
        <taxon>asterids</taxon>
        <taxon>campanulids</taxon>
        <taxon>Asterales</taxon>
        <taxon>Asteraceae</taxon>
        <taxon>Asteroideae</taxon>
        <taxon>Anthemideae</taxon>
        <taxon>Artemisiinae</taxon>
        <taxon>Artemisia</taxon>
    </lineage>
</organism>
<dbReference type="PANTHER" id="PTHR47592">
    <property type="entry name" value="PBF68 PROTEIN"/>
    <property type="match status" value="1"/>
</dbReference>
<evidence type="ECO:0000256" key="2">
    <source>
        <dbReference type="SAM" id="MobiDB-lite"/>
    </source>
</evidence>
<dbReference type="PROSITE" id="PS50158">
    <property type="entry name" value="ZF_CCHC"/>
    <property type="match status" value="1"/>
</dbReference>
<proteinExistence type="predicted"/>
<dbReference type="Gene3D" id="4.10.60.10">
    <property type="entry name" value="Zinc finger, CCHC-type"/>
    <property type="match status" value="1"/>
</dbReference>